<dbReference type="PANTHER" id="PTHR43531:SF14">
    <property type="entry name" value="METHYL-ACCEPTING CHEMOTAXIS PROTEIN I-RELATED"/>
    <property type="match status" value="1"/>
</dbReference>
<evidence type="ECO:0000256" key="10">
    <source>
        <dbReference type="SAM" id="MobiDB-lite"/>
    </source>
</evidence>
<evidence type="ECO:0000313" key="13">
    <source>
        <dbReference type="EMBL" id="PCF94195.1"/>
    </source>
</evidence>
<evidence type="ECO:0000256" key="7">
    <source>
        <dbReference type="ARBA" id="ARBA00023224"/>
    </source>
</evidence>
<name>A0A2A4HJ20_9GAMM</name>
<feature type="domain" description="Methyl-accepting transducer" evidence="12">
    <location>
        <begin position="267"/>
        <end position="496"/>
    </location>
</feature>
<keyword evidence="7 9" id="KW-0807">Transducer</keyword>
<dbReference type="PRINTS" id="PR00260">
    <property type="entry name" value="CHEMTRNSDUCR"/>
</dbReference>
<dbReference type="AlphaFoldDB" id="A0A2A4HJ20"/>
<dbReference type="PANTHER" id="PTHR43531">
    <property type="entry name" value="PROTEIN ICFG"/>
    <property type="match status" value="1"/>
</dbReference>
<dbReference type="CDD" id="cd11386">
    <property type="entry name" value="MCP_signal"/>
    <property type="match status" value="1"/>
</dbReference>
<evidence type="ECO:0000256" key="8">
    <source>
        <dbReference type="ARBA" id="ARBA00029447"/>
    </source>
</evidence>
<evidence type="ECO:0000256" key="4">
    <source>
        <dbReference type="ARBA" id="ARBA00022692"/>
    </source>
</evidence>
<protein>
    <recommendedName>
        <fullName evidence="12">Methyl-accepting transducer domain-containing protein</fullName>
    </recommendedName>
</protein>
<keyword evidence="2" id="KW-1003">Cell membrane</keyword>
<dbReference type="InterPro" id="IPR004089">
    <property type="entry name" value="MCPsignal_dom"/>
</dbReference>
<gene>
    <name evidence="13" type="ORF">CPA45_18225</name>
</gene>
<dbReference type="SMART" id="SM00283">
    <property type="entry name" value="MA"/>
    <property type="match status" value="1"/>
</dbReference>
<evidence type="ECO:0000256" key="3">
    <source>
        <dbReference type="ARBA" id="ARBA00022481"/>
    </source>
</evidence>
<evidence type="ECO:0000256" key="11">
    <source>
        <dbReference type="SAM" id="Phobius"/>
    </source>
</evidence>
<proteinExistence type="inferred from homology"/>
<feature type="region of interest" description="Disordered" evidence="10">
    <location>
        <begin position="315"/>
        <end position="336"/>
    </location>
</feature>
<dbReference type="SMART" id="SM01049">
    <property type="entry name" value="Cache_2"/>
    <property type="match status" value="1"/>
</dbReference>
<evidence type="ECO:0000256" key="6">
    <source>
        <dbReference type="ARBA" id="ARBA00023136"/>
    </source>
</evidence>
<dbReference type="Gene3D" id="1.10.287.950">
    <property type="entry name" value="Methyl-accepting chemotaxis protein"/>
    <property type="match status" value="1"/>
</dbReference>
<dbReference type="InterPro" id="IPR033480">
    <property type="entry name" value="sCache_2"/>
</dbReference>
<dbReference type="GO" id="GO:0005886">
    <property type="term" value="C:plasma membrane"/>
    <property type="evidence" value="ECO:0007669"/>
    <property type="project" value="UniProtKB-SubCell"/>
</dbReference>
<dbReference type="PROSITE" id="PS50111">
    <property type="entry name" value="CHEMOTAXIS_TRANSDUC_2"/>
    <property type="match status" value="1"/>
</dbReference>
<dbReference type="Gene3D" id="3.30.450.20">
    <property type="entry name" value="PAS domain"/>
    <property type="match status" value="1"/>
</dbReference>
<evidence type="ECO:0000256" key="9">
    <source>
        <dbReference type="PROSITE-ProRule" id="PRU00284"/>
    </source>
</evidence>
<keyword evidence="3" id="KW-0488">Methylation</keyword>
<dbReference type="EMBL" id="NWUX01000022">
    <property type="protein sequence ID" value="PCF94195.1"/>
    <property type="molecule type" value="Genomic_DNA"/>
</dbReference>
<dbReference type="GO" id="GO:0007165">
    <property type="term" value="P:signal transduction"/>
    <property type="evidence" value="ECO:0007669"/>
    <property type="project" value="UniProtKB-KW"/>
</dbReference>
<dbReference type="Proteomes" id="UP000218677">
    <property type="component" value="Unassembled WGS sequence"/>
</dbReference>
<dbReference type="SUPFAM" id="SSF58104">
    <property type="entry name" value="Methyl-accepting chemotaxis protein (MCP) signaling domain"/>
    <property type="match status" value="1"/>
</dbReference>
<sequence length="539" mass="58576">MKSFTTTQKLWGTLGIIWIAMLLMVGWLALENRQTIASERRDSIQHVVESVHGQLEALQARVESGDLSLEDAQQRAIDNMSSVNFGEGEYIFSFDNALRIVSHPNRPRGEDMATYRDASGMNLYAAFLEAAQAGGGHVDYYSRRITGDNQVPKISYVAHLPKWQWSLAAGVYIDDINDAFIAGLIRSIVILLIIGLPVTLLMGWVIRDVARRLGGDPRYAASVVRHIADGDLTQATQLSAKDQNSLLFDINRMRETLAGTIGDIHHGASQVNNGVEQIVAVNEELSTRTEEQAASLAETASSMEQLTATVKQNAEHADHARSLATKTANSAQRGSDAMSNVITTMATINESATQMSSIVNTIDGIAFQTNILALNASVEAARAGEQGRGFAVVANEVRQLASRSAAAAQEIKTLIETSDSKVVEGSRQVRDTGDVINGMVDDIKQLSTLVQEISAATIEQSSGIEQVNQAVTQMDQMTQQNASLVQESNHATQALAQLSTQLRQLVAHFRINQVSHQSAGYKQAKLPISTPREAYDSDF</sequence>
<comment type="similarity">
    <text evidence="8">Belongs to the methyl-accepting chemotaxis (MCP) protein family.</text>
</comment>
<dbReference type="InterPro" id="IPR051310">
    <property type="entry name" value="MCP_chemotaxis"/>
</dbReference>
<organism evidence="13 14">
    <name type="scientific">Vreelandella nigrificans</name>
    <dbReference type="NCBI Taxonomy" id="2042704"/>
    <lineage>
        <taxon>Bacteria</taxon>
        <taxon>Pseudomonadati</taxon>
        <taxon>Pseudomonadota</taxon>
        <taxon>Gammaproteobacteria</taxon>
        <taxon>Oceanospirillales</taxon>
        <taxon>Halomonadaceae</taxon>
        <taxon>Vreelandella</taxon>
    </lineage>
</organism>
<feature type="transmembrane region" description="Helical" evidence="11">
    <location>
        <begin position="12"/>
        <end position="30"/>
    </location>
</feature>
<evidence type="ECO:0000256" key="2">
    <source>
        <dbReference type="ARBA" id="ARBA00022475"/>
    </source>
</evidence>
<keyword evidence="6 11" id="KW-0472">Membrane</keyword>
<feature type="compositionally biased region" description="Polar residues" evidence="10">
    <location>
        <begin position="324"/>
        <end position="336"/>
    </location>
</feature>
<dbReference type="OrthoDB" id="2489132at2"/>
<dbReference type="FunFam" id="1.10.287.950:FF:000001">
    <property type="entry name" value="Methyl-accepting chemotaxis sensory transducer"/>
    <property type="match status" value="1"/>
</dbReference>
<keyword evidence="5 11" id="KW-1133">Transmembrane helix</keyword>
<dbReference type="InterPro" id="IPR004090">
    <property type="entry name" value="Chemotax_Me-accpt_rcpt"/>
</dbReference>
<evidence type="ECO:0000256" key="1">
    <source>
        <dbReference type="ARBA" id="ARBA00004651"/>
    </source>
</evidence>
<evidence type="ECO:0000256" key="5">
    <source>
        <dbReference type="ARBA" id="ARBA00022989"/>
    </source>
</evidence>
<keyword evidence="4 11" id="KW-0812">Transmembrane</keyword>
<dbReference type="GO" id="GO:0006935">
    <property type="term" value="P:chemotaxis"/>
    <property type="evidence" value="ECO:0007669"/>
    <property type="project" value="InterPro"/>
</dbReference>
<dbReference type="Pfam" id="PF17200">
    <property type="entry name" value="sCache_2"/>
    <property type="match status" value="1"/>
</dbReference>
<comment type="caution">
    <text evidence="13">The sequence shown here is derived from an EMBL/GenBank/DDBJ whole genome shotgun (WGS) entry which is preliminary data.</text>
</comment>
<evidence type="ECO:0000313" key="14">
    <source>
        <dbReference type="Proteomes" id="UP000218677"/>
    </source>
</evidence>
<feature type="transmembrane region" description="Helical" evidence="11">
    <location>
        <begin position="188"/>
        <end position="206"/>
    </location>
</feature>
<dbReference type="GO" id="GO:0004888">
    <property type="term" value="F:transmembrane signaling receptor activity"/>
    <property type="evidence" value="ECO:0007669"/>
    <property type="project" value="InterPro"/>
</dbReference>
<dbReference type="RefSeq" id="WP_096654014.1">
    <property type="nucleotide sequence ID" value="NZ_NWUX01000022.1"/>
</dbReference>
<accession>A0A2A4HJ20</accession>
<evidence type="ECO:0000259" key="12">
    <source>
        <dbReference type="PROSITE" id="PS50111"/>
    </source>
</evidence>
<reference evidence="14" key="1">
    <citation type="submission" date="2017-09" db="EMBL/GenBank/DDBJ databases">
        <authorList>
            <person name="Cho G.-S."/>
            <person name="Oguntoyinbo F.A."/>
            <person name="Cnockaert M."/>
            <person name="Kabisch J."/>
            <person name="Neve H."/>
            <person name="Bockelmann W."/>
            <person name="Wenning M."/>
            <person name="Franz C.M."/>
            <person name="Vandamme P."/>
        </authorList>
    </citation>
    <scope>NUCLEOTIDE SEQUENCE [LARGE SCALE GENOMIC DNA]</scope>
    <source>
        <strain evidence="14">MBT G8648</strain>
    </source>
</reference>
<keyword evidence="14" id="KW-1185">Reference proteome</keyword>
<comment type="subcellular location">
    <subcellularLocation>
        <location evidence="1">Cell membrane</location>
        <topology evidence="1">Multi-pass membrane protein</topology>
    </subcellularLocation>
</comment>
<dbReference type="Pfam" id="PF00015">
    <property type="entry name" value="MCPsignal"/>
    <property type="match status" value="1"/>
</dbReference>